<evidence type="ECO:0000313" key="3">
    <source>
        <dbReference type="Proteomes" id="UP000254134"/>
    </source>
</evidence>
<dbReference type="RefSeq" id="WP_114795514.1">
    <property type="nucleotide sequence ID" value="NZ_QQZY01000002.1"/>
</dbReference>
<name>A0A7M2YYW9_9ACTN</name>
<sequence>MQSGWPEPVERVASFLRAAGAEARLEQLEERAPSARQAAEAIGCALDQIVKSLVLVCDGAPVLALVPGDRRGDAGKIARAAGAGGATIAPPGRVLALTGFEPGAVAPFPLPLVERVLIEHTLLAHAVVWVGGGSEQHLVRLAPTELLRLTRAAVADLVQEPA</sequence>
<protein>
    <recommendedName>
        <fullName evidence="1">YbaK/aminoacyl-tRNA synthetase-associated domain-containing protein</fullName>
    </recommendedName>
</protein>
<dbReference type="Pfam" id="PF04073">
    <property type="entry name" value="tRNA_edit"/>
    <property type="match status" value="1"/>
</dbReference>
<keyword evidence="3" id="KW-1185">Reference proteome</keyword>
<feature type="domain" description="YbaK/aminoacyl-tRNA synthetase-associated" evidence="1">
    <location>
        <begin position="30"/>
        <end position="149"/>
    </location>
</feature>
<organism evidence="2 3">
    <name type="scientific">Gaiella occulta</name>
    <dbReference type="NCBI Taxonomy" id="1002870"/>
    <lineage>
        <taxon>Bacteria</taxon>
        <taxon>Bacillati</taxon>
        <taxon>Actinomycetota</taxon>
        <taxon>Thermoleophilia</taxon>
        <taxon>Gaiellales</taxon>
        <taxon>Gaiellaceae</taxon>
        <taxon>Gaiella</taxon>
    </lineage>
</organism>
<dbReference type="Gene3D" id="3.90.960.10">
    <property type="entry name" value="YbaK/aminoacyl-tRNA synthetase-associated domain"/>
    <property type="match status" value="1"/>
</dbReference>
<dbReference type="GO" id="GO:0002161">
    <property type="term" value="F:aminoacyl-tRNA deacylase activity"/>
    <property type="evidence" value="ECO:0007669"/>
    <property type="project" value="InterPro"/>
</dbReference>
<dbReference type="EMBL" id="QQZY01000002">
    <property type="protein sequence ID" value="RDI75296.1"/>
    <property type="molecule type" value="Genomic_DNA"/>
</dbReference>
<evidence type="ECO:0000313" key="2">
    <source>
        <dbReference type="EMBL" id="RDI75296.1"/>
    </source>
</evidence>
<proteinExistence type="predicted"/>
<comment type="caution">
    <text evidence="2">The sequence shown here is derived from an EMBL/GenBank/DDBJ whole genome shotgun (WGS) entry which is preliminary data.</text>
</comment>
<reference evidence="2 3" key="1">
    <citation type="submission" date="2018-07" db="EMBL/GenBank/DDBJ databases">
        <title>High-quality-draft genome sequence of Gaiella occulta.</title>
        <authorList>
            <person name="Severino R."/>
            <person name="Froufe H.J.C."/>
            <person name="Rainey F.A."/>
            <person name="Barroso C."/>
            <person name="Albuquerque L."/>
            <person name="Lobo-Da-Cunha A."/>
            <person name="Da Costa M.S."/>
            <person name="Egas C."/>
        </authorList>
    </citation>
    <scope>NUCLEOTIDE SEQUENCE [LARGE SCALE GENOMIC DNA]</scope>
    <source>
        <strain evidence="2 3">F2-233</strain>
    </source>
</reference>
<dbReference type="OrthoDB" id="8536235at2"/>
<dbReference type="PANTHER" id="PTHR30411:SF1">
    <property type="entry name" value="CYTOPLASMIC PROTEIN"/>
    <property type="match status" value="1"/>
</dbReference>
<dbReference type="PANTHER" id="PTHR30411">
    <property type="entry name" value="CYTOPLASMIC PROTEIN"/>
    <property type="match status" value="1"/>
</dbReference>
<reference evidence="3" key="2">
    <citation type="journal article" date="2019" name="MicrobiologyOpen">
        <title>High-quality draft genome sequence of Gaiella occulta isolated from a 150 meter deep mineral water borehole and comparison with the genome sequences of other deep-branching lineages of the phylum Actinobacteria.</title>
        <authorList>
            <person name="Severino R."/>
            <person name="Froufe H.J.C."/>
            <person name="Barroso C."/>
            <person name="Albuquerque L."/>
            <person name="Lobo-da-Cunha A."/>
            <person name="da Costa M.S."/>
            <person name="Egas C."/>
        </authorList>
    </citation>
    <scope>NUCLEOTIDE SEQUENCE [LARGE SCALE GENOMIC DNA]</scope>
    <source>
        <strain evidence="3">F2-233</strain>
    </source>
</reference>
<dbReference type="AlphaFoldDB" id="A0A7M2YYW9"/>
<dbReference type="SUPFAM" id="SSF55826">
    <property type="entry name" value="YbaK/ProRS associated domain"/>
    <property type="match status" value="1"/>
</dbReference>
<dbReference type="InterPro" id="IPR036754">
    <property type="entry name" value="YbaK/aa-tRNA-synt-asso_dom_sf"/>
</dbReference>
<gene>
    <name evidence="2" type="ORF">Gocc_1094</name>
</gene>
<evidence type="ECO:0000259" key="1">
    <source>
        <dbReference type="Pfam" id="PF04073"/>
    </source>
</evidence>
<dbReference type="InterPro" id="IPR007214">
    <property type="entry name" value="YbaK/aa-tRNA-synth-assoc-dom"/>
</dbReference>
<accession>A0A7M2YYW9</accession>
<dbReference type="Proteomes" id="UP000254134">
    <property type="component" value="Unassembled WGS sequence"/>
</dbReference>